<evidence type="ECO:0000256" key="7">
    <source>
        <dbReference type="ARBA" id="ARBA00023136"/>
    </source>
</evidence>
<dbReference type="InterPro" id="IPR003010">
    <property type="entry name" value="C-N_Hydrolase"/>
</dbReference>
<evidence type="ECO:0000256" key="4">
    <source>
        <dbReference type="ARBA" id="ARBA00022679"/>
    </source>
</evidence>
<dbReference type="PATRIC" id="fig|1449350.3.peg.1965"/>
<dbReference type="SUPFAM" id="SSF56317">
    <property type="entry name" value="Carbon-nitrogen hydrolase"/>
    <property type="match status" value="1"/>
</dbReference>
<evidence type="ECO:0000259" key="10">
    <source>
        <dbReference type="PROSITE" id="PS50263"/>
    </source>
</evidence>
<keyword evidence="8 9" id="KW-0012">Acyltransferase</keyword>
<dbReference type="OrthoDB" id="9804277at2"/>
<name>X7EFA9_9RHOB</name>
<keyword evidence="4 9" id="KW-0808">Transferase</keyword>
<sequence>MADTSARAAFADLTPWARVATSAGLGGMFALGQAPFDLWPVALCGLAGLFLVLRQAVSPKQAAGTAWAFGAGYFGLSMMWIVEPFFVDAAVTGWMAPFALVGLAGGLALFWAAPAWAAWRLRIPSLIVPFWALAELSRAYVLTGFPWGLVGYVWTPSPAAQWASLIGPHGLTVATLGLAALAAHAAAVRNLYSGGFALALGALLLGGGMALTPALDDLSERPLVRLVQPNAPQDEKWRRDLVPVFFNRQIEATAAEPRPDLVVWPETALPGLLNHAGEALAILEEAARGASVVVGIQREEAGRYYNSAITLGPEGGVVDVYDKHHLVPFGEYMPARWFFEHIEVSGLAARAEGGFSAGPGPRLLDLGPLGAALPLICYEAVFPQDVGGAPARPAMLLQLTNDAWFGTWSGPYQHLAQARMRAIEQGLPLLRSANTGVSAVIDRGGRVLAQMPMGVHGHVDHAIPVAGPPTLYSRTGDLLALGITLALALVLALCHDRLRGRDRP</sequence>
<feature type="transmembrane region" description="Helical" evidence="9">
    <location>
        <begin position="130"/>
        <end position="154"/>
    </location>
</feature>
<dbReference type="InterPro" id="IPR036526">
    <property type="entry name" value="C-N_Hydrolase_sf"/>
</dbReference>
<dbReference type="AlphaFoldDB" id="X7EFA9"/>
<reference evidence="11 12" key="1">
    <citation type="submission" date="2014-01" db="EMBL/GenBank/DDBJ databases">
        <title>Roseivivax halodurans JCM 10272 Genome Sequencing.</title>
        <authorList>
            <person name="Lai Q."/>
            <person name="Li G."/>
            <person name="Shao Z."/>
        </authorList>
    </citation>
    <scope>NUCLEOTIDE SEQUENCE [LARGE SCALE GENOMIC DNA]</scope>
    <source>
        <strain evidence="11 12">JCM 10272</strain>
    </source>
</reference>
<dbReference type="eggNOG" id="COG0815">
    <property type="taxonomic scope" value="Bacteria"/>
</dbReference>
<evidence type="ECO:0000256" key="9">
    <source>
        <dbReference type="HAMAP-Rule" id="MF_01148"/>
    </source>
</evidence>
<comment type="subcellular location">
    <subcellularLocation>
        <location evidence="1 9">Cell membrane</location>
        <topology evidence="1 9">Multi-pass membrane protein</topology>
    </subcellularLocation>
</comment>
<dbReference type="HAMAP" id="MF_01148">
    <property type="entry name" value="Lnt"/>
    <property type="match status" value="1"/>
</dbReference>
<dbReference type="STRING" id="1449350.OCH239_20675"/>
<comment type="caution">
    <text evidence="11">The sequence shown here is derived from an EMBL/GenBank/DDBJ whole genome shotgun (WGS) entry which is preliminary data.</text>
</comment>
<proteinExistence type="inferred from homology"/>
<comment type="function">
    <text evidence="9">Catalyzes the phospholipid dependent N-acylation of the N-terminal cysteine of apolipoprotein, the last step in lipoprotein maturation.</text>
</comment>
<evidence type="ECO:0000256" key="5">
    <source>
        <dbReference type="ARBA" id="ARBA00022692"/>
    </source>
</evidence>
<comment type="pathway">
    <text evidence="9">Protein modification; lipoprotein biosynthesis (N-acyl transfer).</text>
</comment>
<dbReference type="NCBIfam" id="TIGR00546">
    <property type="entry name" value="lnt"/>
    <property type="match status" value="1"/>
</dbReference>
<keyword evidence="3 9" id="KW-1003">Cell membrane</keyword>
<keyword evidence="6 9" id="KW-1133">Transmembrane helix</keyword>
<organism evidence="11 12">
    <name type="scientific">Roseivivax halodurans JCM 10272</name>
    <dbReference type="NCBI Taxonomy" id="1449350"/>
    <lineage>
        <taxon>Bacteria</taxon>
        <taxon>Pseudomonadati</taxon>
        <taxon>Pseudomonadota</taxon>
        <taxon>Alphaproteobacteria</taxon>
        <taxon>Rhodobacterales</taxon>
        <taxon>Roseobacteraceae</taxon>
        <taxon>Roseivivax</taxon>
    </lineage>
</organism>
<comment type="catalytic activity">
    <reaction evidence="9">
        <text>N-terminal S-1,2-diacyl-sn-glyceryl-L-cysteinyl-[lipoprotein] + a glycerophospholipid = N-acyl-S-1,2-diacyl-sn-glyceryl-L-cysteinyl-[lipoprotein] + a 2-acyl-sn-glycero-3-phospholipid + H(+)</text>
        <dbReference type="Rhea" id="RHEA:48228"/>
        <dbReference type="Rhea" id="RHEA-COMP:14681"/>
        <dbReference type="Rhea" id="RHEA-COMP:14684"/>
        <dbReference type="ChEBI" id="CHEBI:15378"/>
        <dbReference type="ChEBI" id="CHEBI:136912"/>
        <dbReference type="ChEBI" id="CHEBI:140656"/>
        <dbReference type="ChEBI" id="CHEBI:140657"/>
        <dbReference type="ChEBI" id="CHEBI:140660"/>
        <dbReference type="EC" id="2.3.1.269"/>
    </reaction>
</comment>
<dbReference type="GO" id="GO:0016410">
    <property type="term" value="F:N-acyltransferase activity"/>
    <property type="evidence" value="ECO:0007669"/>
    <property type="project" value="UniProtKB-UniRule"/>
</dbReference>
<dbReference type="PROSITE" id="PS50263">
    <property type="entry name" value="CN_HYDROLASE"/>
    <property type="match status" value="1"/>
</dbReference>
<dbReference type="PANTHER" id="PTHR38686:SF1">
    <property type="entry name" value="APOLIPOPROTEIN N-ACYLTRANSFERASE"/>
    <property type="match status" value="1"/>
</dbReference>
<gene>
    <name evidence="9" type="primary">lnt</name>
    <name evidence="11" type="ORF">OCH239_20675</name>
</gene>
<dbReference type="InterPro" id="IPR045378">
    <property type="entry name" value="LNT_N"/>
</dbReference>
<dbReference type="PANTHER" id="PTHR38686">
    <property type="entry name" value="APOLIPOPROTEIN N-ACYLTRANSFERASE"/>
    <property type="match status" value="1"/>
</dbReference>
<evidence type="ECO:0000256" key="3">
    <source>
        <dbReference type="ARBA" id="ARBA00022475"/>
    </source>
</evidence>
<dbReference type="GO" id="GO:0042158">
    <property type="term" value="P:lipoprotein biosynthetic process"/>
    <property type="evidence" value="ECO:0007669"/>
    <property type="project" value="UniProtKB-UniRule"/>
</dbReference>
<dbReference type="UniPathway" id="UPA00666"/>
<keyword evidence="11" id="KW-0449">Lipoprotein</keyword>
<feature type="transmembrane region" description="Helical" evidence="9">
    <location>
        <begin position="64"/>
        <end position="82"/>
    </location>
</feature>
<evidence type="ECO:0000256" key="1">
    <source>
        <dbReference type="ARBA" id="ARBA00004651"/>
    </source>
</evidence>
<evidence type="ECO:0000256" key="8">
    <source>
        <dbReference type="ARBA" id="ARBA00023315"/>
    </source>
</evidence>
<dbReference type="Pfam" id="PF00795">
    <property type="entry name" value="CN_hydrolase"/>
    <property type="match status" value="1"/>
</dbReference>
<keyword evidence="12" id="KW-1185">Reference proteome</keyword>
<keyword evidence="7 9" id="KW-0472">Membrane</keyword>
<evidence type="ECO:0000256" key="2">
    <source>
        <dbReference type="ARBA" id="ARBA00010065"/>
    </source>
</evidence>
<protein>
    <recommendedName>
        <fullName evidence="9">Apolipoprotein N-acyltransferase</fullName>
        <shortName evidence="9">ALP N-acyltransferase</shortName>
        <ecNumber evidence="9">2.3.1.269</ecNumber>
    </recommendedName>
</protein>
<dbReference type="InterPro" id="IPR004563">
    <property type="entry name" value="Apolipo_AcylTrfase"/>
</dbReference>
<dbReference type="CDD" id="cd07571">
    <property type="entry name" value="ALP_N-acyl_transferase"/>
    <property type="match status" value="1"/>
</dbReference>
<dbReference type="EC" id="2.3.1.269" evidence="9"/>
<feature type="domain" description="CN hydrolase" evidence="10">
    <location>
        <begin position="227"/>
        <end position="465"/>
    </location>
</feature>
<comment type="similarity">
    <text evidence="2 9">Belongs to the CN hydrolase family. Apolipoprotein N-acyltransferase subfamily.</text>
</comment>
<dbReference type="GO" id="GO:0005886">
    <property type="term" value="C:plasma membrane"/>
    <property type="evidence" value="ECO:0007669"/>
    <property type="project" value="UniProtKB-SubCell"/>
</dbReference>
<feature type="transmembrane region" description="Helical" evidence="9">
    <location>
        <begin position="166"/>
        <end position="188"/>
    </location>
</feature>
<evidence type="ECO:0000256" key="6">
    <source>
        <dbReference type="ARBA" id="ARBA00022989"/>
    </source>
</evidence>
<dbReference type="RefSeq" id="WP_051489405.1">
    <property type="nucleotide sequence ID" value="NZ_JALZ01000008.1"/>
</dbReference>
<feature type="transmembrane region" description="Helical" evidence="9">
    <location>
        <begin position="94"/>
        <end position="118"/>
    </location>
</feature>
<accession>X7EFA9</accession>
<dbReference type="Gene3D" id="3.60.110.10">
    <property type="entry name" value="Carbon-nitrogen hydrolase"/>
    <property type="match status" value="1"/>
</dbReference>
<evidence type="ECO:0000313" key="11">
    <source>
        <dbReference type="EMBL" id="ETX14774.1"/>
    </source>
</evidence>
<feature type="transmembrane region" description="Helical" evidence="9">
    <location>
        <begin position="195"/>
        <end position="215"/>
    </location>
</feature>
<keyword evidence="5 9" id="KW-0812">Transmembrane</keyword>
<feature type="transmembrane region" description="Helical" evidence="9">
    <location>
        <begin position="38"/>
        <end position="57"/>
    </location>
</feature>
<dbReference type="EMBL" id="JALZ01000008">
    <property type="protein sequence ID" value="ETX14774.1"/>
    <property type="molecule type" value="Genomic_DNA"/>
</dbReference>
<feature type="transmembrane region" description="Helical" evidence="9">
    <location>
        <begin position="478"/>
        <end position="494"/>
    </location>
</feature>
<evidence type="ECO:0000313" key="12">
    <source>
        <dbReference type="Proteomes" id="UP000022447"/>
    </source>
</evidence>
<dbReference type="Pfam" id="PF20154">
    <property type="entry name" value="LNT_N"/>
    <property type="match status" value="1"/>
</dbReference>
<dbReference type="Proteomes" id="UP000022447">
    <property type="component" value="Unassembled WGS sequence"/>
</dbReference>